<dbReference type="PANTHER" id="PTHR24223:SF447">
    <property type="entry name" value="MULTIDRUG RESISTANCE-ASSOCIATED PROTEIN 5"/>
    <property type="match status" value="1"/>
</dbReference>
<name>A0A7J7IU03_BUGNE</name>
<dbReference type="InterPro" id="IPR017871">
    <property type="entry name" value="ABC_transporter-like_CS"/>
</dbReference>
<feature type="transmembrane region" description="Helical" evidence="9">
    <location>
        <begin position="208"/>
        <end position="231"/>
    </location>
</feature>
<dbReference type="GO" id="GO:0016887">
    <property type="term" value="F:ATP hydrolysis activity"/>
    <property type="evidence" value="ECO:0007669"/>
    <property type="project" value="InterPro"/>
</dbReference>
<evidence type="ECO:0000313" key="13">
    <source>
        <dbReference type="Proteomes" id="UP000593567"/>
    </source>
</evidence>
<reference evidence="12" key="1">
    <citation type="submission" date="2020-06" db="EMBL/GenBank/DDBJ databases">
        <title>Draft genome of Bugula neritina, a colonial animal packing powerful symbionts and potential medicines.</title>
        <authorList>
            <person name="Rayko M."/>
        </authorList>
    </citation>
    <scope>NUCLEOTIDE SEQUENCE [LARGE SCALE GENOMIC DNA]</scope>
    <source>
        <strain evidence="12">Kwan_BN1</strain>
    </source>
</reference>
<dbReference type="Proteomes" id="UP000593567">
    <property type="component" value="Unassembled WGS sequence"/>
</dbReference>
<dbReference type="GO" id="GO:0016020">
    <property type="term" value="C:membrane"/>
    <property type="evidence" value="ECO:0007669"/>
    <property type="project" value="UniProtKB-SubCell"/>
</dbReference>
<dbReference type="AlphaFoldDB" id="A0A7J7IU03"/>
<evidence type="ECO:0000313" key="12">
    <source>
        <dbReference type="EMBL" id="KAF6016881.1"/>
    </source>
</evidence>
<evidence type="ECO:0000259" key="10">
    <source>
        <dbReference type="PROSITE" id="PS50893"/>
    </source>
</evidence>
<evidence type="ECO:0000259" key="11">
    <source>
        <dbReference type="PROSITE" id="PS50929"/>
    </source>
</evidence>
<dbReference type="OrthoDB" id="6500128at2759"/>
<evidence type="ECO:0000256" key="9">
    <source>
        <dbReference type="SAM" id="Phobius"/>
    </source>
</evidence>
<protein>
    <submittedName>
        <fullName evidence="12">ABCC5</fullName>
    </submittedName>
</protein>
<proteinExistence type="predicted"/>
<evidence type="ECO:0000256" key="4">
    <source>
        <dbReference type="ARBA" id="ARBA00022741"/>
    </source>
</evidence>
<evidence type="ECO:0000256" key="7">
    <source>
        <dbReference type="ARBA" id="ARBA00023136"/>
    </source>
</evidence>
<evidence type="ECO:0000256" key="2">
    <source>
        <dbReference type="ARBA" id="ARBA00022448"/>
    </source>
</evidence>
<feature type="transmembrane region" description="Helical" evidence="9">
    <location>
        <begin position="802"/>
        <end position="824"/>
    </location>
</feature>
<dbReference type="EMBL" id="VXIV02003455">
    <property type="protein sequence ID" value="KAF6016881.1"/>
    <property type="molecule type" value="Genomic_DNA"/>
</dbReference>
<evidence type="ECO:0000256" key="8">
    <source>
        <dbReference type="SAM" id="MobiDB-lite"/>
    </source>
</evidence>
<dbReference type="PANTHER" id="PTHR24223">
    <property type="entry name" value="ATP-BINDING CASSETTE SUB-FAMILY C"/>
    <property type="match status" value="1"/>
</dbReference>
<dbReference type="InterPro" id="IPR027417">
    <property type="entry name" value="P-loop_NTPase"/>
</dbReference>
<feature type="compositionally biased region" description="Low complexity" evidence="8">
    <location>
        <begin position="307"/>
        <end position="318"/>
    </location>
</feature>
<dbReference type="SUPFAM" id="SSF52540">
    <property type="entry name" value="P-loop containing nucleoside triphosphate hydrolases"/>
    <property type="match status" value="1"/>
</dbReference>
<dbReference type="InterPro" id="IPR011527">
    <property type="entry name" value="ABC1_TM_dom"/>
</dbReference>
<keyword evidence="2" id="KW-0813">Transport</keyword>
<organism evidence="12 13">
    <name type="scientific">Bugula neritina</name>
    <name type="common">Brown bryozoan</name>
    <name type="synonym">Sertularia neritina</name>
    <dbReference type="NCBI Taxonomy" id="10212"/>
    <lineage>
        <taxon>Eukaryota</taxon>
        <taxon>Metazoa</taxon>
        <taxon>Spiralia</taxon>
        <taxon>Lophotrochozoa</taxon>
        <taxon>Bryozoa</taxon>
        <taxon>Gymnolaemata</taxon>
        <taxon>Cheilostomatida</taxon>
        <taxon>Flustrina</taxon>
        <taxon>Buguloidea</taxon>
        <taxon>Bugulidae</taxon>
        <taxon>Bugula</taxon>
    </lineage>
</organism>
<dbReference type="SUPFAM" id="SSF90123">
    <property type="entry name" value="ABC transporter transmembrane region"/>
    <property type="match status" value="2"/>
</dbReference>
<dbReference type="Gene3D" id="1.20.1560.10">
    <property type="entry name" value="ABC transporter type 1, transmembrane domain"/>
    <property type="match status" value="2"/>
</dbReference>
<evidence type="ECO:0000256" key="3">
    <source>
        <dbReference type="ARBA" id="ARBA00022692"/>
    </source>
</evidence>
<dbReference type="PROSITE" id="PS50893">
    <property type="entry name" value="ABC_TRANSPORTER_2"/>
    <property type="match status" value="1"/>
</dbReference>
<dbReference type="PROSITE" id="PS50929">
    <property type="entry name" value="ABC_TM1F"/>
    <property type="match status" value="2"/>
</dbReference>
<dbReference type="PROSITE" id="PS00211">
    <property type="entry name" value="ABC_TRANSPORTER_1"/>
    <property type="match status" value="1"/>
</dbReference>
<dbReference type="Pfam" id="PF00664">
    <property type="entry name" value="ABC_membrane"/>
    <property type="match status" value="2"/>
</dbReference>
<evidence type="ECO:0000256" key="1">
    <source>
        <dbReference type="ARBA" id="ARBA00004370"/>
    </source>
</evidence>
<feature type="transmembrane region" description="Helical" evidence="9">
    <location>
        <begin position="67"/>
        <end position="89"/>
    </location>
</feature>
<dbReference type="Pfam" id="PF00005">
    <property type="entry name" value="ABC_tran"/>
    <property type="match status" value="1"/>
</dbReference>
<keyword evidence="6 9" id="KW-1133">Transmembrane helix</keyword>
<accession>A0A7J7IU03</accession>
<dbReference type="Gene3D" id="3.40.50.300">
    <property type="entry name" value="P-loop containing nucleotide triphosphate hydrolases"/>
    <property type="match status" value="1"/>
</dbReference>
<dbReference type="FunFam" id="3.40.50.300:FF:000605">
    <property type="entry name" value="multidrug resistance-associated protein 5 isoform X1"/>
    <property type="match status" value="1"/>
</dbReference>
<dbReference type="GO" id="GO:0005524">
    <property type="term" value="F:ATP binding"/>
    <property type="evidence" value="ECO:0007669"/>
    <property type="project" value="UniProtKB-KW"/>
</dbReference>
<dbReference type="InterPro" id="IPR003593">
    <property type="entry name" value="AAA+_ATPase"/>
</dbReference>
<feature type="transmembrane region" description="Helical" evidence="9">
    <location>
        <begin position="95"/>
        <end position="115"/>
    </location>
</feature>
<keyword evidence="5" id="KW-0067">ATP-binding</keyword>
<dbReference type="GO" id="GO:0140359">
    <property type="term" value="F:ABC-type transporter activity"/>
    <property type="evidence" value="ECO:0007669"/>
    <property type="project" value="InterPro"/>
</dbReference>
<keyword evidence="4" id="KW-0547">Nucleotide-binding</keyword>
<feature type="domain" description="ABC transmembrane type-1" evidence="11">
    <location>
        <begin position="10"/>
        <end position="238"/>
    </location>
</feature>
<feature type="transmembrane region" description="Helical" evidence="9">
    <location>
        <begin position="722"/>
        <end position="746"/>
    </location>
</feature>
<feature type="domain" description="ABC transmembrane type-1" evidence="11">
    <location>
        <begin position="664"/>
        <end position="850"/>
    </location>
</feature>
<feature type="transmembrane region" description="Helical" evidence="9">
    <location>
        <begin position="170"/>
        <end position="188"/>
    </location>
</feature>
<dbReference type="SMART" id="SM00382">
    <property type="entry name" value="AAA"/>
    <property type="match status" value="1"/>
</dbReference>
<dbReference type="InterPro" id="IPR036640">
    <property type="entry name" value="ABC1_TM_sf"/>
</dbReference>
<dbReference type="CDD" id="cd03250">
    <property type="entry name" value="ABCC_MRP_domain1"/>
    <property type="match status" value="1"/>
</dbReference>
<feature type="region of interest" description="Disordered" evidence="8">
    <location>
        <begin position="306"/>
        <end position="338"/>
    </location>
</feature>
<dbReference type="InterPro" id="IPR003439">
    <property type="entry name" value="ABC_transporter-like_ATP-bd"/>
</dbReference>
<evidence type="ECO:0000256" key="6">
    <source>
        <dbReference type="ARBA" id="ARBA00022989"/>
    </source>
</evidence>
<dbReference type="InterPro" id="IPR050173">
    <property type="entry name" value="ABC_transporter_C-like"/>
</dbReference>
<feature type="transmembrane region" description="Helical" evidence="9">
    <location>
        <begin position="655"/>
        <end position="678"/>
    </location>
</feature>
<evidence type="ECO:0000256" key="5">
    <source>
        <dbReference type="ARBA" id="ARBA00022840"/>
    </source>
</evidence>
<sequence>MDILLVFCQLILTFFVSSVIPLIMANAGIRARAGVLSYVYKKILETHVQSYSAGELINLCANDGQRIFDACLSGVFSLGAFISLVGAAYSVYLLGLWGLLGFGVFFLSLPLKIYLSKKVFNNRSLAIPVTERRVTLTTEIINAIKLVKMYAWEKPYSKEANEIRRRERGILELSLFLQSILATLPWLIPQIATGVTFLAMTLSGNDLTLTQAFVFLSLLNSLVFTLSIIPFSMKSLAEGRHACQRIKAILVAKGERMTISPIRDHNNLIEIRNGYFGWGGQVSDSCQGGQSAGNLSTYGSIHGSTPSIGSQQSLSASSENKPLLSGDSNDLESEDEGDNHTALTLHNISLSLRKGSLVGVCGTVGSGKSSLMQAILGLMVKESGEMAIDQSKRIAYVAQQAWSMNATVQDNIVFGQQFDRKKYQRVVEACALLSDFDQLPEGDQTEIGERGINLSGGQKQRISIARAVYSNSDIILLDDPLSAVDAHVGQHIFTHCLKDVLRNKTVLFVTHQLQFLTGCDYVLVMEEGRIVEEGTHVELMSFENGKYAKLIKSFHNAEDEEATEEDFGDLKIDSIGEIKRAIEKVDSGLNLDEEDFSDKSGKLSEFSDESSKLEVYSSGEAAINLPDKTSEKLKNGNDLEQDRVKFTTYSGYMRAAGGFGVTSVVVAVVFLSVTIQAFSNYWLSLWISAGDNPVFTFVIATAEQNASLINAGSMLDNPNLTFYQSVYVGSLVLTVLAILVKSWFYVKVSLNASFKLHKDVFRKLVYSPMRFFDVTPSGQILNRFSKDMDEVDSLLPFLAEQLLYSSCILLTTFVIIALVFPYFLLAMLPVVLSSSCSTDFVKKEFMKRKG</sequence>
<gene>
    <name evidence="12" type="ORF">EB796_024813</name>
</gene>
<keyword evidence="3 9" id="KW-0812">Transmembrane</keyword>
<comment type="subcellular location">
    <subcellularLocation>
        <location evidence="1">Membrane</location>
    </subcellularLocation>
</comment>
<feature type="domain" description="ABC transporter" evidence="10">
    <location>
        <begin position="326"/>
        <end position="552"/>
    </location>
</feature>
<feature type="transmembrane region" description="Helical" evidence="9">
    <location>
        <begin position="6"/>
        <end position="25"/>
    </location>
</feature>
<keyword evidence="7 9" id="KW-0472">Membrane</keyword>
<comment type="caution">
    <text evidence="12">The sequence shown here is derived from an EMBL/GenBank/DDBJ whole genome shotgun (WGS) entry which is preliminary data.</text>
</comment>
<keyword evidence="13" id="KW-1185">Reference proteome</keyword>